<keyword evidence="1" id="KW-1003">Cell membrane</keyword>
<dbReference type="PANTHER" id="PTHR35813:SF1">
    <property type="entry name" value="INNER MEMBRANE PROTEIN YBAN"/>
    <property type="match status" value="1"/>
</dbReference>
<dbReference type="Pfam" id="PF04304">
    <property type="entry name" value="DUF454"/>
    <property type="match status" value="1"/>
</dbReference>
<feature type="transmembrane region" description="Helical" evidence="2">
    <location>
        <begin position="12"/>
        <end position="33"/>
    </location>
</feature>
<keyword evidence="4" id="KW-1185">Reference proteome</keyword>
<organism evidence="3 4">
    <name type="scientific">Vibrio hangzhouensis</name>
    <dbReference type="NCBI Taxonomy" id="462991"/>
    <lineage>
        <taxon>Bacteria</taxon>
        <taxon>Pseudomonadati</taxon>
        <taxon>Pseudomonadota</taxon>
        <taxon>Gammaproteobacteria</taxon>
        <taxon>Vibrionales</taxon>
        <taxon>Vibrionaceae</taxon>
        <taxon>Vibrio</taxon>
    </lineage>
</organism>
<evidence type="ECO:0000256" key="1">
    <source>
        <dbReference type="PIRNR" id="PIRNR016789"/>
    </source>
</evidence>
<sequence length="136" mass="14965">MTKSITSPVKNVLWNILGTLSVILGVVGIVLPLLPTTPFLLLASACFFRGSPKFHAWLLAHPKLGPVIADWDNHRSIAPGVRVKGGLFIILSFALSIILVSSYWLKLALFLLFVAIFTFFLRIPVKQSVADNSENH</sequence>
<dbReference type="GO" id="GO:0005886">
    <property type="term" value="C:plasma membrane"/>
    <property type="evidence" value="ECO:0007669"/>
    <property type="project" value="UniProtKB-SubCell"/>
</dbReference>
<dbReference type="PIRSF" id="PIRSF016789">
    <property type="entry name" value="DUF454"/>
    <property type="match status" value="1"/>
</dbReference>
<protein>
    <recommendedName>
        <fullName evidence="1">Inner membrane protein</fullName>
    </recommendedName>
</protein>
<dbReference type="RefSeq" id="WP_244183106.1">
    <property type="nucleotide sequence ID" value="NZ_FNVG01000014.1"/>
</dbReference>
<dbReference type="EMBL" id="FNVG01000014">
    <property type="protein sequence ID" value="SEG43598.1"/>
    <property type="molecule type" value="Genomic_DNA"/>
</dbReference>
<dbReference type="AlphaFoldDB" id="A0A1H6A4E8"/>
<reference evidence="4" key="1">
    <citation type="submission" date="2016-10" db="EMBL/GenBank/DDBJ databases">
        <authorList>
            <person name="Varghese N."/>
            <person name="Submissions S."/>
        </authorList>
    </citation>
    <scope>NUCLEOTIDE SEQUENCE [LARGE SCALE GENOMIC DNA]</scope>
    <source>
        <strain evidence="4">CGMCC 1.7062</strain>
    </source>
</reference>
<dbReference type="PANTHER" id="PTHR35813">
    <property type="entry name" value="INNER MEMBRANE PROTEIN YBAN"/>
    <property type="match status" value="1"/>
</dbReference>
<comment type="subcellular location">
    <subcellularLocation>
        <location evidence="1">Cell inner membrane</location>
        <topology evidence="1">Multi-pass membrane protein</topology>
    </subcellularLocation>
</comment>
<keyword evidence="2" id="KW-0812">Transmembrane</keyword>
<proteinExistence type="predicted"/>
<name>A0A1H6A4E8_9VIBR</name>
<feature type="transmembrane region" description="Helical" evidence="2">
    <location>
        <begin position="81"/>
        <end position="101"/>
    </location>
</feature>
<accession>A0A1H6A4E8</accession>
<dbReference type="Proteomes" id="UP000236721">
    <property type="component" value="Unassembled WGS sequence"/>
</dbReference>
<keyword evidence="2" id="KW-1133">Transmembrane helix</keyword>
<feature type="transmembrane region" description="Helical" evidence="2">
    <location>
        <begin position="107"/>
        <end position="125"/>
    </location>
</feature>
<evidence type="ECO:0000313" key="3">
    <source>
        <dbReference type="EMBL" id="SEG43598.1"/>
    </source>
</evidence>
<evidence type="ECO:0000313" key="4">
    <source>
        <dbReference type="Proteomes" id="UP000236721"/>
    </source>
</evidence>
<keyword evidence="1 2" id="KW-0472">Membrane</keyword>
<evidence type="ECO:0000256" key="2">
    <source>
        <dbReference type="SAM" id="Phobius"/>
    </source>
</evidence>
<keyword evidence="1" id="KW-0997">Cell inner membrane</keyword>
<gene>
    <name evidence="3" type="ORF">SAMN04488244_11424</name>
</gene>
<dbReference type="InterPro" id="IPR007401">
    <property type="entry name" value="DUF454"/>
</dbReference>